<feature type="domain" description="Transposase IS4-like" evidence="5">
    <location>
        <begin position="141"/>
        <end position="366"/>
    </location>
</feature>
<evidence type="ECO:0000256" key="1">
    <source>
        <dbReference type="ARBA" id="ARBA00010075"/>
    </source>
</evidence>
<dbReference type="NCBIfam" id="NF033592">
    <property type="entry name" value="transpos_IS4_1"/>
    <property type="match status" value="1"/>
</dbReference>
<protein>
    <submittedName>
        <fullName evidence="6">IS4 family transposase</fullName>
    </submittedName>
</protein>
<dbReference type="Pfam" id="PF01609">
    <property type="entry name" value="DDE_Tnp_1"/>
    <property type="match status" value="1"/>
</dbReference>
<evidence type="ECO:0000313" key="6">
    <source>
        <dbReference type="EMBL" id="MBW7569836.1"/>
    </source>
</evidence>
<keyword evidence="7" id="KW-1185">Reference proteome</keyword>
<gene>
    <name evidence="6" type="ORF">J5V48_02900</name>
</gene>
<dbReference type="Gene3D" id="1.10.10.10">
    <property type="entry name" value="Winged helix-like DNA-binding domain superfamily/Winged helix DNA-binding domain"/>
    <property type="match status" value="1"/>
</dbReference>
<keyword evidence="3" id="KW-0238">DNA-binding</keyword>
<evidence type="ECO:0000256" key="2">
    <source>
        <dbReference type="ARBA" id="ARBA00022578"/>
    </source>
</evidence>
<evidence type="ECO:0000259" key="5">
    <source>
        <dbReference type="Pfam" id="PF01609"/>
    </source>
</evidence>
<sequence length="466" mass="52490">MSKLSIFPASLSTAHSFTTVLSKDNLKQYARDCGALKRERKFSISDYILTSLSQMSKSTEKSEFTLRSVHDAYLRGCKKLGKSLLTHKCIHKQLQSKNTLEVIKTMLSELMTATFSKSFLKNLKKFISGDLKSLLEKLKVDDIILVDGTEIDLSYSCADNFECKGKGRPHTDGSAPRPGLKLHIAFSVLRQSFVYVEITEAVGSERDSVLTDRFHNCLIICDRGYVDEELEQRIANSGNLYLIRGKLSTAATIDRAIGDDGKAIPKFNGKAVNKLPAHTCADLDVTFASGHKNRVIVRYNPNCTDDDKRSILRTNIPKDRLGAKQIYLLYRLRWAIELFNKANKRSNCLKSINSANENIILSFILLSLAVSIIKTFTGLKCAKGNSFEWISMLKLHKQNDCFDVLFNALLFRKSSTVYQIFKDLLDDIALRCQRTKPSNRDISKLKDLPTLVWQIVNQPNPSAKIA</sequence>
<keyword evidence="4" id="KW-0233">DNA recombination</keyword>
<dbReference type="PANTHER" id="PTHR33258:SF1">
    <property type="entry name" value="TRANSPOSASE INSL FOR INSERTION SEQUENCE ELEMENT IS186A-RELATED"/>
    <property type="match status" value="1"/>
</dbReference>
<comment type="caution">
    <text evidence="6">The sequence shown here is derived from an EMBL/GenBank/DDBJ whole genome shotgun (WGS) entry which is preliminary data.</text>
</comment>
<accession>A0ABS7DH17</accession>
<evidence type="ECO:0000313" key="7">
    <source>
        <dbReference type="Proteomes" id="UP000731465"/>
    </source>
</evidence>
<organism evidence="6 7">
    <name type="scientific">Succinivibrio faecicola</name>
    <dbReference type="NCBI Taxonomy" id="2820300"/>
    <lineage>
        <taxon>Bacteria</taxon>
        <taxon>Pseudomonadati</taxon>
        <taxon>Pseudomonadota</taxon>
        <taxon>Gammaproteobacteria</taxon>
        <taxon>Aeromonadales</taxon>
        <taxon>Succinivibrionaceae</taxon>
        <taxon>Succinivibrio</taxon>
    </lineage>
</organism>
<comment type="similarity">
    <text evidence="1">Belongs to the transposase 11 family.</text>
</comment>
<dbReference type="InterPro" id="IPR012337">
    <property type="entry name" value="RNaseH-like_sf"/>
</dbReference>
<name>A0ABS7DH17_9GAMM</name>
<dbReference type="PANTHER" id="PTHR33258">
    <property type="entry name" value="TRANSPOSASE INSL FOR INSERTION SEQUENCE ELEMENT IS186A-RELATED"/>
    <property type="match status" value="1"/>
</dbReference>
<dbReference type="InterPro" id="IPR036388">
    <property type="entry name" value="WH-like_DNA-bd_sf"/>
</dbReference>
<reference evidence="6 7" key="1">
    <citation type="submission" date="2021-03" db="EMBL/GenBank/DDBJ databases">
        <title>Succinivibrio sp. nov. isolated from feces of cow.</title>
        <authorList>
            <person name="Choi J.-Y."/>
        </authorList>
    </citation>
    <scope>NUCLEOTIDE SEQUENCE [LARGE SCALE GENOMIC DNA]</scope>
    <source>
        <strain evidence="6 7">AGMB01872</strain>
    </source>
</reference>
<evidence type="ECO:0000256" key="4">
    <source>
        <dbReference type="ARBA" id="ARBA00023172"/>
    </source>
</evidence>
<keyword evidence="2" id="KW-0815">Transposition</keyword>
<dbReference type="InterPro" id="IPR002559">
    <property type="entry name" value="Transposase_11"/>
</dbReference>
<dbReference type="Proteomes" id="UP000731465">
    <property type="component" value="Unassembled WGS sequence"/>
</dbReference>
<dbReference type="EMBL" id="JAGFNY010000005">
    <property type="protein sequence ID" value="MBW7569836.1"/>
    <property type="molecule type" value="Genomic_DNA"/>
</dbReference>
<proteinExistence type="inferred from homology"/>
<evidence type="ECO:0000256" key="3">
    <source>
        <dbReference type="ARBA" id="ARBA00023125"/>
    </source>
</evidence>
<dbReference type="RefSeq" id="WP_219936928.1">
    <property type="nucleotide sequence ID" value="NZ_JAGFNY010000005.1"/>
</dbReference>
<dbReference type="SUPFAM" id="SSF53098">
    <property type="entry name" value="Ribonuclease H-like"/>
    <property type="match status" value="1"/>
</dbReference>
<dbReference type="InterPro" id="IPR047952">
    <property type="entry name" value="Transpos_IS4"/>
</dbReference>